<evidence type="ECO:0000256" key="4">
    <source>
        <dbReference type="ARBA" id="ARBA00022840"/>
    </source>
</evidence>
<dbReference type="SMART" id="SM00490">
    <property type="entry name" value="HELICc"/>
    <property type="match status" value="1"/>
</dbReference>
<evidence type="ECO:0000256" key="1">
    <source>
        <dbReference type="ARBA" id="ARBA00022741"/>
    </source>
</evidence>
<evidence type="ECO:0000313" key="9">
    <source>
        <dbReference type="Proteomes" id="UP001151699"/>
    </source>
</evidence>
<dbReference type="PROSITE" id="PS51194">
    <property type="entry name" value="HELICASE_CTER"/>
    <property type="match status" value="1"/>
</dbReference>
<dbReference type="Pfam" id="PF00271">
    <property type="entry name" value="Helicase_C"/>
    <property type="match status" value="1"/>
</dbReference>
<dbReference type="SUPFAM" id="SSF52540">
    <property type="entry name" value="P-loop containing nucleoside triphosphate hydrolases"/>
    <property type="match status" value="2"/>
</dbReference>
<dbReference type="InterPro" id="IPR046931">
    <property type="entry name" value="HTH_61"/>
</dbReference>
<dbReference type="Proteomes" id="UP001151699">
    <property type="component" value="Chromosome A"/>
</dbReference>
<gene>
    <name evidence="8" type="primary">PolQ_2</name>
    <name evidence="8" type="ORF">Bhyg_02873</name>
</gene>
<feature type="domain" description="Helicase ATP-binding" evidence="6">
    <location>
        <begin position="1"/>
        <end position="116"/>
    </location>
</feature>
<dbReference type="AlphaFoldDB" id="A0A9Q0S8Z5"/>
<dbReference type="InterPro" id="IPR001650">
    <property type="entry name" value="Helicase_C-like"/>
</dbReference>
<dbReference type="CDD" id="cd18795">
    <property type="entry name" value="SF2_C_Ski2"/>
    <property type="match status" value="1"/>
</dbReference>
<comment type="caution">
    <text evidence="8">The sequence shown here is derived from an EMBL/GenBank/DDBJ whole genome shotgun (WGS) entry which is preliminary data.</text>
</comment>
<feature type="domain" description="Helicase C-terminal" evidence="7">
    <location>
        <begin position="157"/>
        <end position="364"/>
    </location>
</feature>
<dbReference type="InterPro" id="IPR027417">
    <property type="entry name" value="P-loop_NTPase"/>
</dbReference>
<sequence>ELLTSSGIQVEGYFGGYSPRNFDNVHVAVCTIEKANSIVNKLLEKNKINSIGCIVVDEVHLISDPSRGYILELLLAKILYVNQKIDCNIQIITMSATLPNLDLLTNWLRAEFYHTNYRPVELKEMIKINNQIFDNKLQLLRTISDQDFKQFPKDPDNIGQMCVETILENGSVIVFCPSKDWCETLSNHLAGYIFHIGASKTDMGLKLRAQINLPLIEETKAQLRNCPTGLDSVLERTLSYGCAYHHAGLTSDERDIVESAFKTGSIRIIIATSTLSSGVNLPARRVIIRSPLFGGKTMNALTYKQMIGRAGRTGKDSIGESILICDNRNKKSGEELFVATLKPLSSCLAMDSCVNLKRAILEVIASGMATTKADLEAFCDCTLLSTEKHINFKCEILDNEFKCSSGNGSQEQDHGSDPIGTCMRFLFKYEFIRFQMNENTKEMNFIATRLGNACL</sequence>
<protein>
    <submittedName>
        <fullName evidence="8">DNA polymerase theta</fullName>
    </submittedName>
</protein>
<dbReference type="InterPro" id="IPR014001">
    <property type="entry name" value="Helicase_ATP-bd"/>
</dbReference>
<proteinExistence type="predicted"/>
<comment type="catalytic activity">
    <reaction evidence="5">
        <text>ATP + H2O = ADP + phosphate + H(+)</text>
        <dbReference type="Rhea" id="RHEA:13065"/>
        <dbReference type="ChEBI" id="CHEBI:15377"/>
        <dbReference type="ChEBI" id="CHEBI:15378"/>
        <dbReference type="ChEBI" id="CHEBI:30616"/>
        <dbReference type="ChEBI" id="CHEBI:43474"/>
        <dbReference type="ChEBI" id="CHEBI:456216"/>
        <dbReference type="EC" id="5.6.2.4"/>
    </reaction>
</comment>
<dbReference type="GO" id="GO:0016787">
    <property type="term" value="F:hydrolase activity"/>
    <property type="evidence" value="ECO:0007669"/>
    <property type="project" value="UniProtKB-KW"/>
</dbReference>
<name>A0A9Q0S8Z5_9DIPT</name>
<evidence type="ECO:0000259" key="6">
    <source>
        <dbReference type="PROSITE" id="PS51192"/>
    </source>
</evidence>
<dbReference type="GO" id="GO:0043138">
    <property type="term" value="F:3'-5' DNA helicase activity"/>
    <property type="evidence" value="ECO:0007669"/>
    <property type="project" value="UniProtKB-EC"/>
</dbReference>
<keyword evidence="3" id="KW-0347">Helicase</keyword>
<dbReference type="Gene3D" id="3.40.50.300">
    <property type="entry name" value="P-loop containing nucleotide triphosphate hydrolases"/>
    <property type="match status" value="2"/>
</dbReference>
<evidence type="ECO:0000259" key="7">
    <source>
        <dbReference type="PROSITE" id="PS51194"/>
    </source>
</evidence>
<dbReference type="PROSITE" id="PS51192">
    <property type="entry name" value="HELICASE_ATP_BIND_1"/>
    <property type="match status" value="1"/>
</dbReference>
<dbReference type="PANTHER" id="PTHR47961">
    <property type="entry name" value="DNA POLYMERASE THETA, PUTATIVE (AFU_ORTHOLOGUE AFUA_1G05260)-RELATED"/>
    <property type="match status" value="1"/>
</dbReference>
<dbReference type="SUPFAM" id="SSF46785">
    <property type="entry name" value="Winged helix' DNA-binding domain"/>
    <property type="match status" value="1"/>
</dbReference>
<dbReference type="InterPro" id="IPR011545">
    <property type="entry name" value="DEAD/DEAH_box_helicase_dom"/>
</dbReference>
<organism evidence="8 9">
    <name type="scientific">Pseudolycoriella hygida</name>
    <dbReference type="NCBI Taxonomy" id="35572"/>
    <lineage>
        <taxon>Eukaryota</taxon>
        <taxon>Metazoa</taxon>
        <taxon>Ecdysozoa</taxon>
        <taxon>Arthropoda</taxon>
        <taxon>Hexapoda</taxon>
        <taxon>Insecta</taxon>
        <taxon>Pterygota</taxon>
        <taxon>Neoptera</taxon>
        <taxon>Endopterygota</taxon>
        <taxon>Diptera</taxon>
        <taxon>Nematocera</taxon>
        <taxon>Sciaroidea</taxon>
        <taxon>Sciaridae</taxon>
        <taxon>Pseudolycoriella</taxon>
    </lineage>
</organism>
<dbReference type="Pfam" id="PF00270">
    <property type="entry name" value="DEAD"/>
    <property type="match status" value="1"/>
</dbReference>
<dbReference type="EMBL" id="WJQU01000001">
    <property type="protein sequence ID" value="KAJ6647650.1"/>
    <property type="molecule type" value="Genomic_DNA"/>
</dbReference>
<dbReference type="InterPro" id="IPR036390">
    <property type="entry name" value="WH_DNA-bd_sf"/>
</dbReference>
<dbReference type="OrthoDB" id="275278at2759"/>
<dbReference type="GO" id="GO:0003676">
    <property type="term" value="F:nucleic acid binding"/>
    <property type="evidence" value="ECO:0007669"/>
    <property type="project" value="InterPro"/>
</dbReference>
<evidence type="ECO:0000256" key="2">
    <source>
        <dbReference type="ARBA" id="ARBA00022801"/>
    </source>
</evidence>
<reference evidence="8" key="1">
    <citation type="submission" date="2022-07" db="EMBL/GenBank/DDBJ databases">
        <authorList>
            <person name="Trinca V."/>
            <person name="Uliana J.V.C."/>
            <person name="Torres T.T."/>
            <person name="Ward R.J."/>
            <person name="Monesi N."/>
        </authorList>
    </citation>
    <scope>NUCLEOTIDE SEQUENCE</scope>
    <source>
        <strain evidence="8">HSMRA1968</strain>
        <tissue evidence="8">Whole embryos</tissue>
    </source>
</reference>
<evidence type="ECO:0000313" key="8">
    <source>
        <dbReference type="EMBL" id="KAJ6647650.1"/>
    </source>
</evidence>
<keyword evidence="9" id="KW-1185">Reference proteome</keyword>
<dbReference type="InterPro" id="IPR050474">
    <property type="entry name" value="Hel308_SKI2-like"/>
</dbReference>
<feature type="non-terminal residue" evidence="8">
    <location>
        <position position="455"/>
    </location>
</feature>
<dbReference type="PANTHER" id="PTHR47961:SF6">
    <property type="entry name" value="DNA-DIRECTED DNA POLYMERASE"/>
    <property type="match status" value="1"/>
</dbReference>
<feature type="non-terminal residue" evidence="8">
    <location>
        <position position="1"/>
    </location>
</feature>
<keyword evidence="1" id="KW-0547">Nucleotide-binding</keyword>
<accession>A0A9Q0S8Z5</accession>
<evidence type="ECO:0000256" key="3">
    <source>
        <dbReference type="ARBA" id="ARBA00022806"/>
    </source>
</evidence>
<dbReference type="GO" id="GO:0005524">
    <property type="term" value="F:ATP binding"/>
    <property type="evidence" value="ECO:0007669"/>
    <property type="project" value="UniProtKB-KW"/>
</dbReference>
<keyword evidence="4" id="KW-0067">ATP-binding</keyword>
<keyword evidence="2" id="KW-0378">Hydrolase</keyword>
<dbReference type="Pfam" id="PF20470">
    <property type="entry name" value="HTH_61"/>
    <property type="match status" value="1"/>
</dbReference>
<evidence type="ECO:0000256" key="5">
    <source>
        <dbReference type="ARBA" id="ARBA00048988"/>
    </source>
</evidence>